<keyword evidence="4 5" id="KW-0539">Nucleus</keyword>
<protein>
    <recommendedName>
        <fullName evidence="5">Cleavage and polyadenylation specificity factor subunit 2</fullName>
    </recommendedName>
    <alternativeName>
        <fullName evidence="5">Cleavage and polyadenylation specificity factor 100 kDa subunit</fullName>
    </alternativeName>
</protein>
<sequence>MGEMTSIIKLKVISGGEDESPHCYLLQVDEFHFLLDCGWDENFSPDFIQELKKYIHLLDAVLLSYPDPLHLGALPYLIGKCNLSCPVYATVPIYKMGQMFMYDLFQSRHNSEDFTLFTLDDVDAAFDKLIQLKYSQSVSLTVHVVQAMIIMVGKGQGLTITPLPAGHMIGGTVWRIAKDGEEEIVYAVDFNHKKERHLNGCALETVIKPSVLITDAYNASYNQIRRRVRDEQLMSRFLPNTLLSLSFVVEACNFLQPGISNLVFEKFLQWPSILAKAYPTTNILQTLRGNGNVLICVDTAGRVLELTHMLDQLWRNQDSGLMAYSLALLNNVSFNVVEFAKSQVEWMSDKIMRSFEGARNNPFHFRHINMCHSLGELNRVPDPKVVLASQPDLECGFARDLFIQWCSNPRNRIVLTSRSLPGTLARKLIDNPDLTEIYLQVKQRVRLEGAELEEHLRREAAAKMVINDHPMESDSEDSDDDMKPSHDGTRHDILIKTESKMKGGFFKQTKKSFPMFPYREEKIKWDEYGEIIRPEDFMGLDGVVGMEEEPVKEEPTHQQQVMPLDDGQEVPTKCISTYRRLELQAAIHFIDFEGRSDSESIRKLLSLTQPRRLILVRGPKDSSTSLRDYCQRFVEKVYIPCRGEEIDATTESHIYQIKLTDALVSSLRFSRAGDVELAWVDAEVEMLERPAEVGATLPEGLPQLALQPLTLGQVQPHPTLFINEVKLSDFRQVLVKNDVGAEFSAGALFCNNKIVVRRQFDFALTNVQQTCGNEYSSIFQGQKSSEGYEQISTIMDHFSKGQGLTITPLPAGHMIGGTVWRIAKDGEEEIVYAVDFNHKKERHLNGCALETVIKPSVLITDAYNASYNQIRRRVRDEQLMTNILQTLRGNGNVLICVDTAGRVLELTHMLDQLWRNQDSGLMAYSLALLNNVSFNVVEFAKSQVEWMSDKIMRSFEGARNNPFHFRHINMCHSLGELNRVPDPKVTLMPNLTWSHTGKVVLASQPDLECGFARDLFIQWCSNPRNRIVLTSRSLPGTLARKLIDNPDLTEIYLQVKQRVRLEGAELEEHLRREAAAKMVINDHPMESDSEDSDDDMKPSHDGTRHDILIKTESKMKGGFFKQTKKSFPMFPYREEKIKWDEYGEIIRPEDFMGLDGVVGMEEEPVKEEPTHQQQVMPLDDGQEVPTKCISTYRRLELQAAIHFIDFEGRSDSESIRKLLSLTQPRRLILVRGPKDSSTSLRDYCQRFVEKVYIPCRGEEIDATTESHIYQIKLTDALVSSLRFSRAGDVELAWVDAEVEMLERPAEVGATLPEGLPQLALQPLTLGQVQPHPTLFINEVKLSDFRQVLVKNDVGAEFSAGALFCNNKIVVRRNETGKINLEGCISDDYLKVRDLLYDQYAII</sequence>
<dbReference type="Pfam" id="PF07521">
    <property type="entry name" value="RMMBL"/>
    <property type="match status" value="2"/>
</dbReference>
<comment type="subcellular location">
    <subcellularLocation>
        <location evidence="1 5">Nucleus</location>
    </subcellularLocation>
</comment>
<dbReference type="InterPro" id="IPR035639">
    <property type="entry name" value="CPSF2_MBL"/>
</dbReference>
<evidence type="ECO:0000259" key="7">
    <source>
        <dbReference type="SMART" id="SM01027"/>
    </source>
</evidence>
<evidence type="ECO:0000256" key="6">
    <source>
        <dbReference type="SAM" id="MobiDB-lite"/>
    </source>
</evidence>
<gene>
    <name evidence="8" type="ORF">LAZ67_4003831</name>
</gene>
<organism evidence="8 9">
    <name type="scientific">Cordylochernes scorpioides</name>
    <dbReference type="NCBI Taxonomy" id="51811"/>
    <lineage>
        <taxon>Eukaryota</taxon>
        <taxon>Metazoa</taxon>
        <taxon>Ecdysozoa</taxon>
        <taxon>Arthropoda</taxon>
        <taxon>Chelicerata</taxon>
        <taxon>Arachnida</taxon>
        <taxon>Pseudoscorpiones</taxon>
        <taxon>Cheliferoidea</taxon>
        <taxon>Chernetidae</taxon>
        <taxon>Cordylochernes</taxon>
    </lineage>
</organism>
<keyword evidence="3 5" id="KW-0507">mRNA processing</keyword>
<feature type="region of interest" description="Disordered" evidence="6">
    <location>
        <begin position="466"/>
        <end position="488"/>
    </location>
</feature>
<evidence type="ECO:0000256" key="4">
    <source>
        <dbReference type="ARBA" id="ARBA00023242"/>
    </source>
</evidence>
<proteinExistence type="inferred from homology"/>
<evidence type="ECO:0000256" key="2">
    <source>
        <dbReference type="ARBA" id="ARBA00010624"/>
    </source>
</evidence>
<dbReference type="Proteomes" id="UP001235939">
    <property type="component" value="Chromosome 04"/>
</dbReference>
<evidence type="ECO:0000256" key="3">
    <source>
        <dbReference type="ARBA" id="ARBA00022664"/>
    </source>
</evidence>
<reference evidence="8 9" key="1">
    <citation type="submission" date="2022-01" db="EMBL/GenBank/DDBJ databases">
        <title>A chromosomal length assembly of Cordylochernes scorpioides.</title>
        <authorList>
            <person name="Zeh D."/>
            <person name="Zeh J."/>
        </authorList>
    </citation>
    <scope>NUCLEOTIDE SEQUENCE [LARGE SCALE GENOMIC DNA]</scope>
    <source>
        <strain evidence="8">IN4F17</strain>
        <tissue evidence="8">Whole Body</tissue>
    </source>
</reference>
<dbReference type="InterPro" id="IPR011108">
    <property type="entry name" value="RMMBL"/>
</dbReference>
<evidence type="ECO:0000256" key="1">
    <source>
        <dbReference type="ARBA" id="ARBA00004123"/>
    </source>
</evidence>
<dbReference type="EMBL" id="CP092866">
    <property type="protein sequence ID" value="UYV67077.1"/>
    <property type="molecule type" value="Genomic_DNA"/>
</dbReference>
<evidence type="ECO:0000313" key="8">
    <source>
        <dbReference type="EMBL" id="UYV67077.1"/>
    </source>
</evidence>
<keyword evidence="5" id="KW-0694">RNA-binding</keyword>
<dbReference type="SUPFAM" id="SSF56281">
    <property type="entry name" value="Metallo-hydrolase/oxidoreductase"/>
    <property type="match status" value="2"/>
</dbReference>
<feature type="region of interest" description="Disordered" evidence="6">
    <location>
        <begin position="1080"/>
        <end position="1102"/>
    </location>
</feature>
<evidence type="ECO:0000256" key="5">
    <source>
        <dbReference type="RuleBase" id="RU365006"/>
    </source>
</evidence>
<dbReference type="Pfam" id="PF10996">
    <property type="entry name" value="Beta-Casp"/>
    <property type="match status" value="2"/>
</dbReference>
<dbReference type="CDD" id="cd16293">
    <property type="entry name" value="CPSF2-like_MBL-fold"/>
    <property type="match status" value="1"/>
</dbReference>
<dbReference type="InterPro" id="IPR036866">
    <property type="entry name" value="RibonucZ/Hydroxyglut_hydro"/>
</dbReference>
<dbReference type="PANTHER" id="PTHR45922:SF1">
    <property type="entry name" value="CLEAVAGE AND POLYADENYLATION SPECIFICITY FACTOR SUBUNIT 2"/>
    <property type="match status" value="1"/>
</dbReference>
<evidence type="ECO:0000313" key="9">
    <source>
        <dbReference type="Proteomes" id="UP001235939"/>
    </source>
</evidence>
<dbReference type="SMART" id="SM01027">
    <property type="entry name" value="Beta-Casp"/>
    <property type="match status" value="2"/>
</dbReference>
<name>A0ABY6KE18_9ARAC</name>
<dbReference type="Pfam" id="PF16661">
    <property type="entry name" value="Lactamase_B_6"/>
    <property type="match status" value="2"/>
</dbReference>
<dbReference type="InterPro" id="IPR001279">
    <property type="entry name" value="Metallo-B-lactamas"/>
</dbReference>
<dbReference type="Gene3D" id="3.60.15.10">
    <property type="entry name" value="Ribonuclease Z/Hydroxyacylglutathione hydrolase-like"/>
    <property type="match status" value="1"/>
</dbReference>
<feature type="domain" description="Beta-Casp" evidence="7">
    <location>
        <begin position="903"/>
        <end position="1042"/>
    </location>
</feature>
<accession>A0ABY6KE18</accession>
<keyword evidence="9" id="KW-1185">Reference proteome</keyword>
<feature type="domain" description="Beta-Casp" evidence="7">
    <location>
        <begin position="303"/>
        <end position="428"/>
    </location>
</feature>
<comment type="similarity">
    <text evidence="2 5">Belongs to the metallo-beta-lactamase superfamily. RNA-metabolizing metallo-beta-lactamase-like family. CPSF2/YSH1 subfamily.</text>
</comment>
<dbReference type="PANTHER" id="PTHR45922">
    <property type="entry name" value="CLEAVAGE AND POLYADENYLATION SPECIFICITY FACTOR SUBUNIT 2"/>
    <property type="match status" value="1"/>
</dbReference>
<dbReference type="Gene3D" id="3.40.50.10890">
    <property type="match status" value="2"/>
</dbReference>
<dbReference type="Pfam" id="PF13299">
    <property type="entry name" value="CPSF100_C"/>
    <property type="match status" value="2"/>
</dbReference>
<dbReference type="InterPro" id="IPR022712">
    <property type="entry name" value="Beta_Casp"/>
</dbReference>
<dbReference type="InterPro" id="IPR027075">
    <property type="entry name" value="CPSF2"/>
</dbReference>
<dbReference type="InterPro" id="IPR025069">
    <property type="entry name" value="Cpsf2_C"/>
</dbReference>